<dbReference type="Pfam" id="PF00174">
    <property type="entry name" value="Oxidored_molyb"/>
    <property type="match status" value="1"/>
</dbReference>
<organism evidence="5">
    <name type="scientific">uncultured Thermomicrobiales bacterium</name>
    <dbReference type="NCBI Taxonomy" id="1645740"/>
    <lineage>
        <taxon>Bacteria</taxon>
        <taxon>Pseudomonadati</taxon>
        <taxon>Thermomicrobiota</taxon>
        <taxon>Thermomicrobia</taxon>
        <taxon>Thermomicrobiales</taxon>
        <taxon>environmental samples</taxon>
    </lineage>
</organism>
<dbReference type="Gene3D" id="2.60.40.650">
    <property type="match status" value="1"/>
</dbReference>
<dbReference type="SUPFAM" id="SSF56524">
    <property type="entry name" value="Oxidoreductase molybdopterin-binding domain"/>
    <property type="match status" value="1"/>
</dbReference>
<feature type="transmembrane region" description="Helical" evidence="2">
    <location>
        <begin position="25"/>
        <end position="49"/>
    </location>
</feature>
<dbReference type="Gene3D" id="3.90.420.10">
    <property type="entry name" value="Oxidoreductase, molybdopterin-binding domain"/>
    <property type="match status" value="1"/>
</dbReference>
<feature type="transmembrane region" description="Helical" evidence="2">
    <location>
        <begin position="136"/>
        <end position="153"/>
    </location>
</feature>
<protein>
    <submittedName>
        <fullName evidence="5">Uncharacterized protein</fullName>
    </submittedName>
</protein>
<dbReference type="PANTHER" id="PTHR19372">
    <property type="entry name" value="SULFITE REDUCTASE"/>
    <property type="match status" value="1"/>
</dbReference>
<dbReference type="InterPro" id="IPR014756">
    <property type="entry name" value="Ig_E-set"/>
</dbReference>
<name>A0A6J4V106_9BACT</name>
<gene>
    <name evidence="5" type="ORF">AVDCRST_MAG70-1725</name>
</gene>
<dbReference type="SUPFAM" id="SSF81296">
    <property type="entry name" value="E set domains"/>
    <property type="match status" value="1"/>
</dbReference>
<feature type="domain" description="Moybdenum cofactor oxidoreductase dimerisation" evidence="4">
    <location>
        <begin position="465"/>
        <end position="536"/>
    </location>
</feature>
<keyword evidence="2" id="KW-1133">Transmembrane helix</keyword>
<proteinExistence type="predicted"/>
<dbReference type="GO" id="GO:0008482">
    <property type="term" value="F:sulfite oxidase activity"/>
    <property type="evidence" value="ECO:0007669"/>
    <property type="project" value="TreeGrafter"/>
</dbReference>
<keyword evidence="2" id="KW-0472">Membrane</keyword>
<evidence type="ECO:0000313" key="5">
    <source>
        <dbReference type="EMBL" id="CAA9561825.1"/>
    </source>
</evidence>
<dbReference type="AlphaFoldDB" id="A0A6J4V106"/>
<evidence type="ECO:0000259" key="3">
    <source>
        <dbReference type="Pfam" id="PF00174"/>
    </source>
</evidence>
<feature type="transmembrane region" description="Helical" evidence="2">
    <location>
        <begin position="92"/>
        <end position="115"/>
    </location>
</feature>
<dbReference type="Pfam" id="PF03404">
    <property type="entry name" value="Mo-co_dimer"/>
    <property type="match status" value="1"/>
</dbReference>
<sequence>MATGSGERARVTGAPGRGQQNPGRLVGRLVVGLLLGLVAALLLTLLQLAMRRWLGISPPQEMIPDRLAPAIGIDRFLDTLRRFGGYNQAKRIGFQTGLTGVLVAGTLIGGLYAVATEWRRGRDASMTAGRRRGARFIAVAGFSMWVLSTIVLWPTLDTNFKGLPPRWAQLATAAGYAFAYAVFAVVVVTLYTFLDRPALDTRPDSADDVARVPGDRILLPRLPVVAALGALTAWPALSLLRWFEDRATFSYDGRRYSGTGIEPITPNGSFYSVTKNLVDPDVHRGVYRLAVDGMVDRSLHLTYDDLVGMGGTEQETTIMCISNRISAGLMSNAVWTGVPLSRLLDDAGADRNGYEVVLRGADGYTDTIPMAKALEPTTMVVWKMNGEDLPRVNGDPVRAIVPGLYGEKQVKWLTGIEVVDHDVQGFYEEQGWGPDFVVPTRSDFFSPRVTSDGGYVFADEFRRGHSVRLRGRAFAGSRGIRSVEISTDGEATWQATEIDYQTTPLAWVFWSFTWIPRITGEAALAVRAVDGEGAAQETRRRASFPREADTGLHRVRAVVR</sequence>
<dbReference type="GO" id="GO:0043546">
    <property type="term" value="F:molybdopterin cofactor binding"/>
    <property type="evidence" value="ECO:0007669"/>
    <property type="project" value="TreeGrafter"/>
</dbReference>
<keyword evidence="2" id="KW-0812">Transmembrane</keyword>
<evidence type="ECO:0000259" key="4">
    <source>
        <dbReference type="Pfam" id="PF03404"/>
    </source>
</evidence>
<reference evidence="5" key="1">
    <citation type="submission" date="2020-02" db="EMBL/GenBank/DDBJ databases">
        <authorList>
            <person name="Meier V. D."/>
        </authorList>
    </citation>
    <scope>NUCLEOTIDE SEQUENCE</scope>
    <source>
        <strain evidence="5">AVDCRST_MAG70</strain>
    </source>
</reference>
<accession>A0A6J4V106</accession>
<dbReference type="InterPro" id="IPR005066">
    <property type="entry name" value="MoCF_OxRdtse_dimer"/>
</dbReference>
<dbReference type="GO" id="GO:0020037">
    <property type="term" value="F:heme binding"/>
    <property type="evidence" value="ECO:0007669"/>
    <property type="project" value="TreeGrafter"/>
</dbReference>
<evidence type="ECO:0000256" key="1">
    <source>
        <dbReference type="SAM" id="MobiDB-lite"/>
    </source>
</evidence>
<dbReference type="GO" id="GO:0006790">
    <property type="term" value="P:sulfur compound metabolic process"/>
    <property type="evidence" value="ECO:0007669"/>
    <property type="project" value="TreeGrafter"/>
</dbReference>
<dbReference type="InterPro" id="IPR000572">
    <property type="entry name" value="OxRdtase_Mopterin-bd_dom"/>
</dbReference>
<dbReference type="PANTHER" id="PTHR19372:SF7">
    <property type="entry name" value="SULFITE OXIDASE, MITOCHONDRIAL"/>
    <property type="match status" value="1"/>
</dbReference>
<feature type="domain" description="Oxidoreductase molybdopterin-binding" evidence="3">
    <location>
        <begin position="282"/>
        <end position="427"/>
    </location>
</feature>
<evidence type="ECO:0000256" key="2">
    <source>
        <dbReference type="SAM" id="Phobius"/>
    </source>
</evidence>
<feature type="transmembrane region" description="Helical" evidence="2">
    <location>
        <begin position="224"/>
        <end position="243"/>
    </location>
</feature>
<feature type="transmembrane region" description="Helical" evidence="2">
    <location>
        <begin position="173"/>
        <end position="194"/>
    </location>
</feature>
<feature type="region of interest" description="Disordered" evidence="1">
    <location>
        <begin position="1"/>
        <end position="20"/>
    </location>
</feature>
<dbReference type="InterPro" id="IPR036374">
    <property type="entry name" value="OxRdtase_Mopterin-bd_sf"/>
</dbReference>
<dbReference type="EMBL" id="CADCWH010000275">
    <property type="protein sequence ID" value="CAA9561825.1"/>
    <property type="molecule type" value="Genomic_DNA"/>
</dbReference>
<dbReference type="GO" id="GO:0030151">
    <property type="term" value="F:molybdenum ion binding"/>
    <property type="evidence" value="ECO:0007669"/>
    <property type="project" value="InterPro"/>
</dbReference>